<evidence type="ECO:0000313" key="2">
    <source>
        <dbReference type="EMBL" id="KLO16681.1"/>
    </source>
</evidence>
<dbReference type="Proteomes" id="UP000053477">
    <property type="component" value="Unassembled WGS sequence"/>
</dbReference>
<dbReference type="PROSITE" id="PS50097">
    <property type="entry name" value="BTB"/>
    <property type="match status" value="1"/>
</dbReference>
<feature type="domain" description="BTB" evidence="1">
    <location>
        <begin position="22"/>
        <end position="52"/>
    </location>
</feature>
<dbReference type="AlphaFoldDB" id="A0A0H2SHX3"/>
<dbReference type="EMBL" id="KQ085913">
    <property type="protein sequence ID" value="KLO16681.1"/>
    <property type="molecule type" value="Genomic_DNA"/>
</dbReference>
<dbReference type="InterPro" id="IPR000210">
    <property type="entry name" value="BTB/POZ_dom"/>
</dbReference>
<dbReference type="InParanoid" id="A0A0H2SHX3"/>
<evidence type="ECO:0000313" key="3">
    <source>
        <dbReference type="Proteomes" id="UP000053477"/>
    </source>
</evidence>
<organism evidence="2 3">
    <name type="scientific">Schizopora paradoxa</name>
    <dbReference type="NCBI Taxonomy" id="27342"/>
    <lineage>
        <taxon>Eukaryota</taxon>
        <taxon>Fungi</taxon>
        <taxon>Dikarya</taxon>
        <taxon>Basidiomycota</taxon>
        <taxon>Agaricomycotina</taxon>
        <taxon>Agaricomycetes</taxon>
        <taxon>Hymenochaetales</taxon>
        <taxon>Schizoporaceae</taxon>
        <taxon>Schizopora</taxon>
    </lineage>
</organism>
<dbReference type="Gene3D" id="3.30.710.10">
    <property type="entry name" value="Potassium Channel Kv1.1, Chain A"/>
    <property type="match status" value="1"/>
</dbReference>
<sequence length="332" mass="37722">MDVDTEPSKSPTPHEVVWYSDGNVVLATDTYLFKVHKSLLSLHSSVFKDMFEPLNIDGSNEEGIWSGAAQEMYEGLPVVTLVGDKGEDVVHLLRSVFEPRYHKFYTESTPLDTVVALLLLSSKYDFKDIRTNTILQISRQFPIHLYDYDAVDDGNKPIFGVFRRNCPFDLLNAALKADADVLLPTLYFACANYAMGLLLEESHAVSMRQDCVENLLRGREELDKAVTLFVMSIPERVRAGIQSNECTLTTSCLEQYRYVDLTDLIEVGVDLGDMRGDYVVDTYLPLACPKCRLYVENEIQKRREEIWSKVPSFFECLEWTVIQDHLDAMGAS</sequence>
<proteinExistence type="predicted"/>
<reference evidence="2 3" key="1">
    <citation type="submission" date="2015-04" db="EMBL/GenBank/DDBJ databases">
        <title>Complete genome sequence of Schizopora paradoxa KUC8140, a cosmopolitan wood degrader in East Asia.</title>
        <authorList>
            <consortium name="DOE Joint Genome Institute"/>
            <person name="Min B."/>
            <person name="Park H."/>
            <person name="Jang Y."/>
            <person name="Kim J.-J."/>
            <person name="Kim K.H."/>
            <person name="Pangilinan J."/>
            <person name="Lipzen A."/>
            <person name="Riley R."/>
            <person name="Grigoriev I.V."/>
            <person name="Spatafora J.W."/>
            <person name="Choi I.-G."/>
        </authorList>
    </citation>
    <scope>NUCLEOTIDE SEQUENCE [LARGE SCALE GENOMIC DNA]</scope>
    <source>
        <strain evidence="2 3">KUC8140</strain>
    </source>
</reference>
<accession>A0A0H2SHX3</accession>
<keyword evidence="3" id="KW-1185">Reference proteome</keyword>
<dbReference type="InterPro" id="IPR011333">
    <property type="entry name" value="SKP1/BTB/POZ_sf"/>
</dbReference>
<protein>
    <recommendedName>
        <fullName evidence="1">BTB domain-containing protein</fullName>
    </recommendedName>
</protein>
<gene>
    <name evidence="2" type="ORF">SCHPADRAFT_994961</name>
</gene>
<dbReference type="Pfam" id="PF00651">
    <property type="entry name" value="BTB"/>
    <property type="match status" value="1"/>
</dbReference>
<dbReference type="SUPFAM" id="SSF54695">
    <property type="entry name" value="POZ domain"/>
    <property type="match status" value="1"/>
</dbReference>
<name>A0A0H2SHX3_9AGAM</name>
<evidence type="ECO:0000259" key="1">
    <source>
        <dbReference type="PROSITE" id="PS50097"/>
    </source>
</evidence>
<dbReference type="OrthoDB" id="3027208at2759"/>